<dbReference type="PANTHER" id="PTHR13696:SF96">
    <property type="entry name" value="COBQ_COBB_MIND_PARA NUCLEOTIDE BINDING DOMAIN-CONTAINING PROTEIN"/>
    <property type="match status" value="1"/>
</dbReference>
<feature type="domain" description="CobQ/CobB/MinD/ParA nucleotide binding" evidence="1">
    <location>
        <begin position="4"/>
        <end position="172"/>
    </location>
</feature>
<dbReference type="RefSeq" id="WP_093247504.1">
    <property type="nucleotide sequence ID" value="NZ_FNQM01000001.1"/>
</dbReference>
<dbReference type="InterPro" id="IPR002586">
    <property type="entry name" value="CobQ/CobB/MinD/ParA_Nub-bd_dom"/>
</dbReference>
<proteinExistence type="predicted"/>
<dbReference type="PIRSF" id="PIRSF009320">
    <property type="entry name" value="Nuc_binding_HP_1000"/>
    <property type="match status" value="1"/>
</dbReference>
<dbReference type="PANTHER" id="PTHR13696">
    <property type="entry name" value="P-LOOP CONTAINING NUCLEOSIDE TRIPHOSPHATE HYDROLASE"/>
    <property type="match status" value="1"/>
</dbReference>
<accession>A0A1H3VFU8</accession>
<gene>
    <name evidence="2" type="ORF">SAMN05444370_10163</name>
</gene>
<keyword evidence="3" id="KW-1185">Reference proteome</keyword>
<dbReference type="Gene3D" id="3.40.50.300">
    <property type="entry name" value="P-loop containing nucleotide triphosphate hydrolases"/>
    <property type="match status" value="1"/>
</dbReference>
<dbReference type="AlphaFoldDB" id="A0A1H3VFU8"/>
<name>A0A1H3VFU8_9RHOB</name>
<evidence type="ECO:0000259" key="1">
    <source>
        <dbReference type="Pfam" id="PF01656"/>
    </source>
</evidence>
<reference evidence="2 3" key="1">
    <citation type="submission" date="2016-10" db="EMBL/GenBank/DDBJ databases">
        <authorList>
            <person name="de Groot N.N."/>
        </authorList>
    </citation>
    <scope>NUCLEOTIDE SEQUENCE [LARGE SCALE GENOMIC DNA]</scope>
    <source>
        <strain evidence="2 3">DSM 15345</strain>
    </source>
</reference>
<organism evidence="2 3">
    <name type="scientific">Rubrimonas cliftonensis</name>
    <dbReference type="NCBI Taxonomy" id="89524"/>
    <lineage>
        <taxon>Bacteria</taxon>
        <taxon>Pseudomonadati</taxon>
        <taxon>Pseudomonadota</taxon>
        <taxon>Alphaproteobacteria</taxon>
        <taxon>Rhodobacterales</taxon>
        <taxon>Paracoccaceae</taxon>
        <taxon>Rubrimonas</taxon>
    </lineage>
</organism>
<protein>
    <submittedName>
        <fullName evidence="2">Chromosome partitioning protein</fullName>
    </submittedName>
</protein>
<dbReference type="Proteomes" id="UP000198703">
    <property type="component" value="Unassembled WGS sequence"/>
</dbReference>
<evidence type="ECO:0000313" key="2">
    <source>
        <dbReference type="EMBL" id="SDZ73665.1"/>
    </source>
</evidence>
<dbReference type="EMBL" id="FNQM01000001">
    <property type="protein sequence ID" value="SDZ73665.1"/>
    <property type="molecule type" value="Genomic_DNA"/>
</dbReference>
<dbReference type="STRING" id="89524.SAMN05444370_10163"/>
<dbReference type="CDD" id="cd02042">
    <property type="entry name" value="ParAB_family"/>
    <property type="match status" value="1"/>
</dbReference>
<sequence>MRAILIANAKGGVGKTTTAVTLASALARGGGRVALADADRQRSALRWLRARPPEAAAVEALDWSKPREIGETPKGLDWLVIDAPGALKGEKAEKLAAEAHIVVTPVAPSAFDMRATARFLDDLEEVKRIRKGKADVLVFANRVRRGRALDALERFFQERGRALAARVGDRAAYVDLAALGLSVFDRDLKALEPLRADWAPLLARLRAA</sequence>
<dbReference type="SUPFAM" id="SSF52540">
    <property type="entry name" value="P-loop containing nucleoside triphosphate hydrolases"/>
    <property type="match status" value="1"/>
</dbReference>
<dbReference type="InterPro" id="IPR050678">
    <property type="entry name" value="DNA_Partitioning_ATPase"/>
</dbReference>
<dbReference type="Pfam" id="PF01656">
    <property type="entry name" value="CbiA"/>
    <property type="match status" value="1"/>
</dbReference>
<dbReference type="OrthoDB" id="69313at2"/>
<evidence type="ECO:0000313" key="3">
    <source>
        <dbReference type="Proteomes" id="UP000198703"/>
    </source>
</evidence>
<dbReference type="InterPro" id="IPR027417">
    <property type="entry name" value="P-loop_NTPase"/>
</dbReference>